<dbReference type="PANTHER" id="PTHR44757:SF2">
    <property type="entry name" value="BIOFILM ARCHITECTURE MAINTENANCE PROTEIN MBAA"/>
    <property type="match status" value="1"/>
</dbReference>
<evidence type="ECO:0000259" key="3">
    <source>
        <dbReference type="PROSITE" id="PS50887"/>
    </source>
</evidence>
<dbReference type="InterPro" id="IPR000160">
    <property type="entry name" value="GGDEF_dom"/>
</dbReference>
<dbReference type="CDD" id="cd01948">
    <property type="entry name" value="EAL"/>
    <property type="match status" value="1"/>
</dbReference>
<dbReference type="InterPro" id="IPR029787">
    <property type="entry name" value="Nucleotide_cyclase"/>
</dbReference>
<dbReference type="CDD" id="cd01949">
    <property type="entry name" value="GGDEF"/>
    <property type="match status" value="1"/>
</dbReference>
<accession>A0ABT2YR58</accession>
<proteinExistence type="predicted"/>
<feature type="transmembrane region" description="Helical" evidence="1">
    <location>
        <begin position="74"/>
        <end position="92"/>
    </location>
</feature>
<evidence type="ECO:0000259" key="2">
    <source>
        <dbReference type="PROSITE" id="PS50883"/>
    </source>
</evidence>
<dbReference type="PANTHER" id="PTHR44757">
    <property type="entry name" value="DIGUANYLATE CYCLASE DGCP"/>
    <property type="match status" value="1"/>
</dbReference>
<evidence type="ECO:0000313" key="4">
    <source>
        <dbReference type="EMBL" id="MCV2402230.1"/>
    </source>
</evidence>
<dbReference type="PROSITE" id="PS50887">
    <property type="entry name" value="GGDEF"/>
    <property type="match status" value="1"/>
</dbReference>
<feature type="transmembrane region" description="Helical" evidence="1">
    <location>
        <begin position="149"/>
        <end position="169"/>
    </location>
</feature>
<dbReference type="SMART" id="SM00052">
    <property type="entry name" value="EAL"/>
    <property type="match status" value="1"/>
</dbReference>
<gene>
    <name evidence="4" type="ORF">OFY17_04940</name>
</gene>
<keyword evidence="1" id="KW-1133">Transmembrane helix</keyword>
<dbReference type="InterPro" id="IPR035919">
    <property type="entry name" value="EAL_sf"/>
</dbReference>
<feature type="domain" description="GGDEF" evidence="3">
    <location>
        <begin position="248"/>
        <end position="379"/>
    </location>
</feature>
<dbReference type="Proteomes" id="UP001209713">
    <property type="component" value="Unassembled WGS sequence"/>
</dbReference>
<evidence type="ECO:0000313" key="5">
    <source>
        <dbReference type="Proteomes" id="UP001209713"/>
    </source>
</evidence>
<dbReference type="Gene3D" id="3.30.70.270">
    <property type="match status" value="1"/>
</dbReference>
<feature type="transmembrane region" description="Helical" evidence="1">
    <location>
        <begin position="34"/>
        <end position="54"/>
    </location>
</feature>
<reference evidence="4 5" key="1">
    <citation type="submission" date="2022-10" db="EMBL/GenBank/DDBJ databases">
        <title>Marinomonas transparenta sp. nov. and Marinomonas sargassi sp. nov., isolated from marine alga (Sargassum natans (L.) Gaillon).</title>
        <authorList>
            <person name="Wang Y."/>
        </authorList>
    </citation>
    <scope>NUCLEOTIDE SEQUENCE [LARGE SCALE GENOMIC DNA]</scope>
    <source>
        <strain evidence="4 5">C2222</strain>
    </source>
</reference>
<name>A0ABT2YR58_9GAMM</name>
<dbReference type="InterPro" id="IPR052155">
    <property type="entry name" value="Biofilm_reg_signaling"/>
</dbReference>
<feature type="transmembrane region" description="Helical" evidence="1">
    <location>
        <begin position="6"/>
        <end position="22"/>
    </location>
</feature>
<sequence length="640" mass="71335">MLHGNSNGGLIVTLILSLALVFGFPDNPYQHEKLYWLGAMCVIFLLRFMDMLLWKRTQNDKNYDVSYPLYRFLATRYATAIGFSAYFVIFFYTMEIIEFSYTMTIMSAMAGGGASIFSANRGLAYSFAAILLTPASIMGLLAPFGYQNILGMLGILFVIIIFFSARSSYKFTTESILIKNQHADLLSQMALKNQEIVEINSNLEEKVKSRTEEILKLSNIDPLTGLYNRNAFSNHLKELILSCESQNKPLAVLFVDLDGFKAINDTYNHSIGDFVLQETAQRLCSQAKGHSLSRWGGDEFLIALEGTNVDKAYEFGKQLITLLSKPIKLEHNQLSIGATIGIAMYPEHSSDSTQLIALADTAMYVKKQTTKSEVCVFSQHMQENLLRHIELKEGLTKAIERNELHMAFQPVINSSTGNVSFCEALLRWTLNGKSVSPVEFIPAAEQHGMIHPIGSWVLHKACELAANWHFDSSVALSVNVSVAQIMRGELKATVKSALQESGFPAQQLHLEITESIFAEDINFVLEQIQALQSLGVKISVDDFGTGFSSLALLQSLSADIVKIDKSFIQSIEQGGKPIIQAMQYMANELGYHVVAEGVETHEQARVLSEMGISCLQGFYFSKPMKTKELADWHKCFIGEE</sequence>
<dbReference type="InterPro" id="IPR001633">
    <property type="entry name" value="EAL_dom"/>
</dbReference>
<keyword evidence="1" id="KW-0472">Membrane</keyword>
<dbReference type="PROSITE" id="PS50883">
    <property type="entry name" value="EAL"/>
    <property type="match status" value="1"/>
</dbReference>
<protein>
    <submittedName>
        <fullName evidence="4">EAL domain-containing protein</fullName>
    </submittedName>
</protein>
<keyword evidence="1" id="KW-0812">Transmembrane</keyword>
<dbReference type="Pfam" id="PF00563">
    <property type="entry name" value="EAL"/>
    <property type="match status" value="1"/>
</dbReference>
<dbReference type="SUPFAM" id="SSF141868">
    <property type="entry name" value="EAL domain-like"/>
    <property type="match status" value="1"/>
</dbReference>
<dbReference type="SMART" id="SM00267">
    <property type="entry name" value="GGDEF"/>
    <property type="match status" value="1"/>
</dbReference>
<feature type="domain" description="EAL" evidence="2">
    <location>
        <begin position="388"/>
        <end position="637"/>
    </location>
</feature>
<feature type="transmembrane region" description="Helical" evidence="1">
    <location>
        <begin position="123"/>
        <end position="142"/>
    </location>
</feature>
<dbReference type="NCBIfam" id="TIGR00254">
    <property type="entry name" value="GGDEF"/>
    <property type="match status" value="1"/>
</dbReference>
<dbReference type="SUPFAM" id="SSF55073">
    <property type="entry name" value="Nucleotide cyclase"/>
    <property type="match status" value="1"/>
</dbReference>
<dbReference type="Pfam" id="PF00990">
    <property type="entry name" value="GGDEF"/>
    <property type="match status" value="1"/>
</dbReference>
<organism evidence="4 5">
    <name type="scientific">Marinomonas sargassi</name>
    <dbReference type="NCBI Taxonomy" id="2984494"/>
    <lineage>
        <taxon>Bacteria</taxon>
        <taxon>Pseudomonadati</taxon>
        <taxon>Pseudomonadota</taxon>
        <taxon>Gammaproteobacteria</taxon>
        <taxon>Oceanospirillales</taxon>
        <taxon>Oceanospirillaceae</taxon>
        <taxon>Marinomonas</taxon>
    </lineage>
</organism>
<dbReference type="InterPro" id="IPR043128">
    <property type="entry name" value="Rev_trsase/Diguanyl_cyclase"/>
</dbReference>
<dbReference type="Gene3D" id="3.20.20.450">
    <property type="entry name" value="EAL domain"/>
    <property type="match status" value="1"/>
</dbReference>
<comment type="caution">
    <text evidence="4">The sequence shown here is derived from an EMBL/GenBank/DDBJ whole genome shotgun (WGS) entry which is preliminary data.</text>
</comment>
<evidence type="ECO:0000256" key="1">
    <source>
        <dbReference type="SAM" id="Phobius"/>
    </source>
</evidence>
<dbReference type="EMBL" id="JAOVZB010000002">
    <property type="protein sequence ID" value="MCV2402230.1"/>
    <property type="molecule type" value="Genomic_DNA"/>
</dbReference>
<keyword evidence="5" id="KW-1185">Reference proteome</keyword>